<dbReference type="FunCoup" id="A0A448YHD7">
    <property type="interactions" value="807"/>
</dbReference>
<evidence type="ECO:0000256" key="2">
    <source>
        <dbReference type="ARBA" id="ARBA00007904"/>
    </source>
</evidence>
<keyword evidence="5 11" id="KW-0812">Transmembrane</keyword>
<keyword evidence="15" id="KW-1185">Reference proteome</keyword>
<reference evidence="14 15" key="1">
    <citation type="submission" date="2018-12" db="EMBL/GenBank/DDBJ databases">
        <authorList>
            <person name="Tiukova I."/>
            <person name="Dainat J."/>
        </authorList>
    </citation>
    <scope>NUCLEOTIDE SEQUENCE [LARGE SCALE GENOMIC DNA]</scope>
</reference>
<feature type="chain" id="PRO_5019438261" description="ER membrane protein complex subunit 1" evidence="12">
    <location>
        <begin position="19"/>
        <end position="826"/>
    </location>
</feature>
<dbReference type="Proteomes" id="UP000290900">
    <property type="component" value="Unassembled WGS sequence"/>
</dbReference>
<feature type="domain" description="ER membrane protein complex subunit 1 C-terminal" evidence="13">
    <location>
        <begin position="608"/>
        <end position="823"/>
    </location>
</feature>
<evidence type="ECO:0000256" key="3">
    <source>
        <dbReference type="ARBA" id="ARBA00011276"/>
    </source>
</evidence>
<dbReference type="InterPro" id="IPR011047">
    <property type="entry name" value="Quinoprotein_ADH-like_sf"/>
</dbReference>
<keyword evidence="7" id="KW-0256">Endoplasmic reticulum</keyword>
<dbReference type="PANTHER" id="PTHR21573">
    <property type="entry name" value="ER MEMBRANE PROTEIN COMPLEX SUBUNIT 1"/>
    <property type="match status" value="1"/>
</dbReference>
<organism evidence="14 15">
    <name type="scientific">Brettanomyces naardenensis</name>
    <name type="common">Yeast</name>
    <dbReference type="NCBI Taxonomy" id="13370"/>
    <lineage>
        <taxon>Eukaryota</taxon>
        <taxon>Fungi</taxon>
        <taxon>Dikarya</taxon>
        <taxon>Ascomycota</taxon>
        <taxon>Saccharomycotina</taxon>
        <taxon>Pichiomycetes</taxon>
        <taxon>Pichiales</taxon>
        <taxon>Pichiaceae</taxon>
        <taxon>Brettanomyces</taxon>
    </lineage>
</organism>
<dbReference type="STRING" id="13370.A0A448YHD7"/>
<evidence type="ECO:0000256" key="12">
    <source>
        <dbReference type="SAM" id="SignalP"/>
    </source>
</evidence>
<dbReference type="InterPro" id="IPR026895">
    <property type="entry name" value="EMC1"/>
</dbReference>
<comment type="similarity">
    <text evidence="2">Belongs to the EMC1 family.</text>
</comment>
<gene>
    <name evidence="14" type="ORF">BRENAR_LOCUS1077</name>
</gene>
<evidence type="ECO:0000256" key="4">
    <source>
        <dbReference type="ARBA" id="ARBA00020824"/>
    </source>
</evidence>
<feature type="signal peptide" evidence="12">
    <location>
        <begin position="1"/>
        <end position="18"/>
    </location>
</feature>
<dbReference type="EMBL" id="CAACVR010000003">
    <property type="protein sequence ID" value="VEU20342.1"/>
    <property type="molecule type" value="Genomic_DNA"/>
</dbReference>
<name>A0A448YHD7_BRENA</name>
<evidence type="ECO:0000256" key="5">
    <source>
        <dbReference type="ARBA" id="ARBA00022692"/>
    </source>
</evidence>
<dbReference type="GO" id="GO:0072546">
    <property type="term" value="C:EMC complex"/>
    <property type="evidence" value="ECO:0007669"/>
    <property type="project" value="InterPro"/>
</dbReference>
<keyword evidence="9 11" id="KW-0472">Membrane</keyword>
<dbReference type="SUPFAM" id="SSF50998">
    <property type="entry name" value="Quinoprotein alcohol dehydrogenase-like"/>
    <property type="match status" value="1"/>
</dbReference>
<feature type="transmembrane region" description="Helical" evidence="11">
    <location>
        <begin position="795"/>
        <end position="814"/>
    </location>
</feature>
<keyword evidence="10" id="KW-0325">Glycoprotein</keyword>
<evidence type="ECO:0000313" key="14">
    <source>
        <dbReference type="EMBL" id="VEU20342.1"/>
    </source>
</evidence>
<evidence type="ECO:0000256" key="6">
    <source>
        <dbReference type="ARBA" id="ARBA00022729"/>
    </source>
</evidence>
<evidence type="ECO:0000313" key="15">
    <source>
        <dbReference type="Proteomes" id="UP000290900"/>
    </source>
</evidence>
<dbReference type="InParanoid" id="A0A448YHD7"/>
<protein>
    <recommendedName>
        <fullName evidence="4">ER membrane protein complex subunit 1</fullName>
    </recommendedName>
</protein>
<comment type="subunit">
    <text evidence="3">Component of the ER membrane protein complex (EMC).</text>
</comment>
<dbReference type="OrthoDB" id="28092at2759"/>
<evidence type="ECO:0000256" key="11">
    <source>
        <dbReference type="SAM" id="Phobius"/>
    </source>
</evidence>
<evidence type="ECO:0000256" key="10">
    <source>
        <dbReference type="ARBA" id="ARBA00023180"/>
    </source>
</evidence>
<dbReference type="AlphaFoldDB" id="A0A448YHD7"/>
<dbReference type="GO" id="GO:0034975">
    <property type="term" value="P:protein folding in endoplasmic reticulum"/>
    <property type="evidence" value="ECO:0007669"/>
    <property type="project" value="TreeGrafter"/>
</dbReference>
<keyword evidence="8 11" id="KW-1133">Transmembrane helix</keyword>
<accession>A0A448YHD7</accession>
<evidence type="ECO:0000256" key="9">
    <source>
        <dbReference type="ARBA" id="ARBA00023136"/>
    </source>
</evidence>
<proteinExistence type="inferred from homology"/>
<evidence type="ECO:0000256" key="8">
    <source>
        <dbReference type="ARBA" id="ARBA00022989"/>
    </source>
</evidence>
<evidence type="ECO:0000259" key="13">
    <source>
        <dbReference type="Pfam" id="PF07774"/>
    </source>
</evidence>
<dbReference type="InterPro" id="IPR011678">
    <property type="entry name" value="EMC1_C"/>
</dbReference>
<evidence type="ECO:0000256" key="1">
    <source>
        <dbReference type="ARBA" id="ARBA00004115"/>
    </source>
</evidence>
<sequence>MQFWQFSLLLLLSQLANCIPQDEIFRLDWQTVQIGLPFNSIASGSNLISLTDKSILSIQDTKSGNVTYRYESELPLANSSQLLRLDDTNFVSSFNYGDEKGSRITFWSLNETALINKELDFDLQIVGLFQQSGKVYAVDSSGSVYSFDKYVPTLIKRADATTIITKAKTVETAQGHVIFLLEDSNGLVYYFSSGDEVSELQRFAGCDLDHLVFTKSISTYPVCLGGKAFEYSEDDQWLKEKKNGGLAGDLLQLSKKYPDLEAVDDQYYVVSANGNFSLYDLDVSTSPLVSFPKPADSIYHKFYVSDGGRTLNVLTVSDDRVVTLSANGETAWKRDESLAYIINAVVIDNLEPPSLTSDELQQEESSNVLSAYVSRLHHNFRRLFVNESEPLDFSRQFGLLKTLVVLTENGKIASFDTYLASNHLVKILDTKKNLQNLYKVDDKLLAIDEDLNFFDVDLDREKLTPVGSEFIGKHFRTVVDGDDFRVLQTSKSDLYTLLLSHGSLNGYHLGSDGSQSQTWRLPLGSHETILSFTGRSYDNFQVASNAVTLPDRRVIYKYLVPNLAVVTSYDNQLLSSTFRLVNVVTGQVYESFTKKTDNPSSIQVIFEENFILVSTQEKHSADTQITAIDLFESLTPDVKKTRDITSFSSLGNITVLPEYSLRTYIVPGLRLEKIALTSTKYNIATKQLIASTSTGSLVSIPKSLLDGRRPLEAPNKKDPQVSLLPYQAYIPLPDNLVLSHYRRLVSGNNKKMLLSIPTELESTSVIISIDTDVFVTVVRPSSSFDTLTGDFNKQILLLTMAALILAIYFTKPLAASKKLKDLWRSA</sequence>
<dbReference type="Pfam" id="PF07774">
    <property type="entry name" value="EMC1_C"/>
    <property type="match status" value="1"/>
</dbReference>
<keyword evidence="6 12" id="KW-0732">Signal</keyword>
<dbReference type="PANTHER" id="PTHR21573:SF0">
    <property type="entry name" value="ER MEMBRANE PROTEIN COMPLEX SUBUNIT 1"/>
    <property type="match status" value="1"/>
</dbReference>
<comment type="subcellular location">
    <subcellularLocation>
        <location evidence="1">Endoplasmic reticulum membrane</location>
        <topology evidence="1">Single-pass type I membrane protein</topology>
    </subcellularLocation>
</comment>
<evidence type="ECO:0000256" key="7">
    <source>
        <dbReference type="ARBA" id="ARBA00022824"/>
    </source>
</evidence>